<sequence>MNNIQYLNFDKIDLIELISILNENRIREHLIDHPVFDDSNIIDWVQSKVDCDSLAGSRIRAVVVDGKLGGWCGIQPEEDHFEIAIVLSESCWGVGPSIFRRILSWAEELGHKELYIHLLGTRPEYRFLAQRSKKIFRSIILGRDFTTYCIAVSSNTLK</sequence>
<evidence type="ECO:0008006" key="2">
    <source>
        <dbReference type="Google" id="ProtNLM"/>
    </source>
</evidence>
<dbReference type="AlphaFoldDB" id="A0A3B0ZJG5"/>
<evidence type="ECO:0000313" key="1">
    <source>
        <dbReference type="EMBL" id="VAW81454.1"/>
    </source>
</evidence>
<dbReference type="EMBL" id="UOFL01000218">
    <property type="protein sequence ID" value="VAW81454.1"/>
    <property type="molecule type" value="Genomic_DNA"/>
</dbReference>
<dbReference type="SUPFAM" id="SSF55729">
    <property type="entry name" value="Acyl-CoA N-acyltransferases (Nat)"/>
    <property type="match status" value="1"/>
</dbReference>
<gene>
    <name evidence="1" type="ORF">MNBD_GAMMA12-873</name>
</gene>
<name>A0A3B0ZJG5_9ZZZZ</name>
<reference evidence="1" key="1">
    <citation type="submission" date="2018-06" db="EMBL/GenBank/DDBJ databases">
        <authorList>
            <person name="Zhirakovskaya E."/>
        </authorList>
    </citation>
    <scope>NUCLEOTIDE SEQUENCE</scope>
</reference>
<protein>
    <recommendedName>
        <fullName evidence="2">N-acetyltransferase domain-containing protein</fullName>
    </recommendedName>
</protein>
<organism evidence="1">
    <name type="scientific">hydrothermal vent metagenome</name>
    <dbReference type="NCBI Taxonomy" id="652676"/>
    <lineage>
        <taxon>unclassified sequences</taxon>
        <taxon>metagenomes</taxon>
        <taxon>ecological metagenomes</taxon>
    </lineage>
</organism>
<accession>A0A3B0ZJG5</accession>
<proteinExistence type="predicted"/>
<dbReference type="InterPro" id="IPR016181">
    <property type="entry name" value="Acyl_CoA_acyltransferase"/>
</dbReference>
<dbReference type="Gene3D" id="3.40.630.30">
    <property type="match status" value="1"/>
</dbReference>